<dbReference type="RefSeq" id="WP_278013375.1">
    <property type="nucleotide sequence ID" value="NZ_CP121208.1"/>
</dbReference>
<reference evidence="8 9" key="1">
    <citation type="submission" date="2023-03" db="EMBL/GenBank/DDBJ databases">
        <title>Complete genome of Arcanobacterium canis strain DSM 25104 isolated in 2010 from a canine otitis externa in Germany.</title>
        <authorList>
            <person name="Borowiak M."/>
            <person name="Kreitlow A."/>
            <person name="Malorny B."/>
            <person name="Laemmler C."/>
            <person name="Prenger-Berninghoff E."/>
            <person name="Ploetz M."/>
            <person name="Abdulmawjood A."/>
        </authorList>
    </citation>
    <scope>NUCLEOTIDE SEQUENCE [LARGE SCALE GENOMIC DNA]</scope>
    <source>
        <strain evidence="8 9">DSM 25104</strain>
    </source>
</reference>
<keyword evidence="2" id="KW-0479">Metal-binding</keyword>
<feature type="region of interest" description="Disordered" evidence="6">
    <location>
        <begin position="714"/>
        <end position="857"/>
    </location>
</feature>
<feature type="region of interest" description="Disordered" evidence="6">
    <location>
        <begin position="658"/>
        <end position="698"/>
    </location>
</feature>
<dbReference type="InterPro" id="IPR003029">
    <property type="entry name" value="S1_domain"/>
</dbReference>
<evidence type="ECO:0000256" key="3">
    <source>
        <dbReference type="ARBA" id="ARBA00022801"/>
    </source>
</evidence>
<evidence type="ECO:0000313" key="8">
    <source>
        <dbReference type="EMBL" id="WFM83980.1"/>
    </source>
</evidence>
<feature type="compositionally biased region" description="Basic residues" evidence="6">
    <location>
        <begin position="119"/>
        <end position="129"/>
    </location>
</feature>
<name>A0ABY8FZN3_9ACTO</name>
<feature type="compositionally biased region" description="Low complexity" evidence="6">
    <location>
        <begin position="834"/>
        <end position="850"/>
    </location>
</feature>
<evidence type="ECO:0000313" key="9">
    <source>
        <dbReference type="Proteomes" id="UP001215216"/>
    </source>
</evidence>
<dbReference type="InterPro" id="IPR012340">
    <property type="entry name" value="NA-bd_OB-fold"/>
</dbReference>
<protein>
    <submittedName>
        <fullName evidence="8">Rne/Rng family ribonuclease</fullName>
    </submittedName>
</protein>
<dbReference type="InterPro" id="IPR019307">
    <property type="entry name" value="RNA-bd_AU-1/RNase_E/G"/>
</dbReference>
<organism evidence="8 9">
    <name type="scientific">Arcanobacterium canis</name>
    <dbReference type="NCBI Taxonomy" id="999183"/>
    <lineage>
        <taxon>Bacteria</taxon>
        <taxon>Bacillati</taxon>
        <taxon>Actinomycetota</taxon>
        <taxon>Actinomycetes</taxon>
        <taxon>Actinomycetales</taxon>
        <taxon>Actinomycetaceae</taxon>
        <taxon>Arcanobacterium</taxon>
    </lineage>
</organism>
<dbReference type="SMART" id="SM00316">
    <property type="entry name" value="S1"/>
    <property type="match status" value="1"/>
</dbReference>
<dbReference type="Proteomes" id="UP001215216">
    <property type="component" value="Chromosome"/>
</dbReference>
<dbReference type="PANTHER" id="PTHR30001:SF0">
    <property type="entry name" value="RIBONUCLEASE G"/>
    <property type="match status" value="1"/>
</dbReference>
<gene>
    <name evidence="8" type="ORF">P7079_03115</name>
</gene>
<keyword evidence="3" id="KW-0378">Hydrolase</keyword>
<feature type="compositionally biased region" description="Basic and acidic residues" evidence="6">
    <location>
        <begin position="781"/>
        <end position="792"/>
    </location>
</feature>
<feature type="compositionally biased region" description="Acidic residues" evidence="6">
    <location>
        <begin position="178"/>
        <end position="190"/>
    </location>
</feature>
<dbReference type="CDD" id="cd04453">
    <property type="entry name" value="S1_RNase_E"/>
    <property type="match status" value="1"/>
</dbReference>
<evidence type="ECO:0000256" key="4">
    <source>
        <dbReference type="ARBA" id="ARBA00022842"/>
    </source>
</evidence>
<feature type="compositionally biased region" description="Basic residues" evidence="6">
    <location>
        <begin position="20"/>
        <end position="30"/>
    </location>
</feature>
<evidence type="ECO:0000256" key="1">
    <source>
        <dbReference type="ARBA" id="ARBA00001946"/>
    </source>
</evidence>
<sequence>MAEEANEKVASTGATEKTVTKRASRSRKAPAKHEGAAESVAQSLAVLAQEKGKSVFSEADNTAHATDVVASAPMTALLFQEPDVEKAVRARRARKSVAVEESEVASDESVSNSEEDAPKRRRRGTRGGRKSAEVEVGSPQEEVPVNDAVQETPKKKRTRRKKSSESEESTPVEKADSMNDEETVESDEMEVAVRRRRRRRSDSEEVSAPRGSTRLEAKRQRRKESRAAGRRRQTVSEAEYLARRESVDREMLVRERDGLNQIAVIEDGVLVEHFVARHTQTSMVGNVYLGRVQNVLPSMEAAFVDIGKGRNAVLYAGEVNWEAAGLEGKPRKIEQALKSGDTVLVQVTKDPIGHKGARLTSQVTLAGRHLVLVPSGAMTGISRKLPERERTRLKKILKEIVPAGHGVIVRTAAEGATEEQLRDDIERLTKSWEDIEAKSKSTKNAPSLLKGEPELAVRVVRDIFNEDFRSLKVQGDNAWATISEYVKDLSPELIDRVEHWESADDIFAANRVDEQLQKAFDRKVILPSGGSLVIDRTEAMTVIDVNTGKFTGAKGGTLEETVTMNNLEAAEEIVRQLRLRDIGGIIVVDFIDMVLEANRDLVLRRLIECLGRDRTRHQVAEVTSLGLVQMTRKRVGQGLVEAFSTTCEACEGRGYITHEHPVERGETTEQAEKADAKRDKSYSKKAKAETEQIDDSKRSEVKAALNSIAAAAVHKHDEAEASNNAADGVNDMAGGDMPTRGRGRRGRGKKSDDSSSQTHSPVNEDGMEEKPARRRGRPRKASVDQEQHDRYSSGDSAPVKMEDADQARTEDEATRTAGEVQESATNKPARRSRIISSSGTITPPSSATSAFLSFPKK</sequence>
<evidence type="ECO:0000256" key="5">
    <source>
        <dbReference type="ARBA" id="ARBA00022884"/>
    </source>
</evidence>
<dbReference type="Gene3D" id="2.40.50.140">
    <property type="entry name" value="Nucleic acid-binding proteins"/>
    <property type="match status" value="1"/>
</dbReference>
<evidence type="ECO:0000256" key="2">
    <source>
        <dbReference type="ARBA" id="ARBA00022723"/>
    </source>
</evidence>
<evidence type="ECO:0000259" key="7">
    <source>
        <dbReference type="PROSITE" id="PS50126"/>
    </source>
</evidence>
<dbReference type="NCBIfam" id="TIGR00757">
    <property type="entry name" value="RNaseEG"/>
    <property type="match status" value="1"/>
</dbReference>
<feature type="region of interest" description="Disordered" evidence="6">
    <location>
        <begin position="1"/>
        <end position="39"/>
    </location>
</feature>
<dbReference type="PROSITE" id="PS50126">
    <property type="entry name" value="S1"/>
    <property type="match status" value="1"/>
</dbReference>
<dbReference type="EMBL" id="CP121208">
    <property type="protein sequence ID" value="WFM83980.1"/>
    <property type="molecule type" value="Genomic_DNA"/>
</dbReference>
<dbReference type="PANTHER" id="PTHR30001">
    <property type="entry name" value="RIBONUCLEASE"/>
    <property type="match status" value="1"/>
</dbReference>
<feature type="region of interest" description="Disordered" evidence="6">
    <location>
        <begin position="88"/>
        <end position="236"/>
    </location>
</feature>
<keyword evidence="5" id="KW-0694">RNA-binding</keyword>
<dbReference type="Pfam" id="PF10150">
    <property type="entry name" value="RNase_E_G"/>
    <property type="match status" value="1"/>
</dbReference>
<evidence type="ECO:0000256" key="6">
    <source>
        <dbReference type="SAM" id="MobiDB-lite"/>
    </source>
</evidence>
<accession>A0ABY8FZN3</accession>
<dbReference type="SUPFAM" id="SSF50249">
    <property type="entry name" value="Nucleic acid-binding proteins"/>
    <property type="match status" value="1"/>
</dbReference>
<proteinExistence type="predicted"/>
<keyword evidence="9" id="KW-1185">Reference proteome</keyword>
<dbReference type="InterPro" id="IPR004659">
    <property type="entry name" value="RNase_E/G"/>
</dbReference>
<feature type="compositionally biased region" description="Basic residues" evidence="6">
    <location>
        <begin position="219"/>
        <end position="233"/>
    </location>
</feature>
<feature type="domain" description="S1 motif" evidence="7">
    <location>
        <begin position="285"/>
        <end position="368"/>
    </location>
</feature>
<keyword evidence="4" id="KW-0460">Magnesium</keyword>
<feature type="compositionally biased region" description="Basic and acidic residues" evidence="6">
    <location>
        <begin position="800"/>
        <end position="814"/>
    </location>
</feature>
<comment type="cofactor">
    <cofactor evidence="1">
        <name>Mg(2+)</name>
        <dbReference type="ChEBI" id="CHEBI:18420"/>
    </cofactor>
</comment>